<keyword evidence="1" id="KW-0472">Membrane</keyword>
<evidence type="ECO:0000313" key="2">
    <source>
        <dbReference type="EMBL" id="USG59996.1"/>
    </source>
</evidence>
<keyword evidence="1" id="KW-0812">Transmembrane</keyword>
<dbReference type="EMBL" id="CP098747">
    <property type="protein sequence ID" value="USG59996.1"/>
    <property type="molecule type" value="Genomic_DNA"/>
</dbReference>
<name>A0ABY4W5S3_9PROT</name>
<feature type="transmembrane region" description="Helical" evidence="1">
    <location>
        <begin position="117"/>
        <end position="136"/>
    </location>
</feature>
<dbReference type="InterPro" id="IPR018710">
    <property type="entry name" value="DUF2232"/>
</dbReference>
<accession>A0ABY4W5S3</accession>
<reference evidence="2" key="1">
    <citation type="submission" date="2022-06" db="EMBL/GenBank/DDBJ databases">
        <title>Sneathiella actinostolidae sp. nov., isolated from a sea anemonein the Western Pacific Ocean.</title>
        <authorList>
            <person name="Wei M.J."/>
        </authorList>
    </citation>
    <scope>NUCLEOTIDE SEQUENCE</scope>
    <source>
        <strain evidence="2">PHK-P5</strain>
    </source>
</reference>
<dbReference type="Pfam" id="PF09991">
    <property type="entry name" value="DUF2232"/>
    <property type="match status" value="1"/>
</dbReference>
<organism evidence="2 3">
    <name type="scientific">Sneathiella marina</name>
    <dbReference type="NCBI Taxonomy" id="2950108"/>
    <lineage>
        <taxon>Bacteria</taxon>
        <taxon>Pseudomonadati</taxon>
        <taxon>Pseudomonadota</taxon>
        <taxon>Alphaproteobacteria</taxon>
        <taxon>Sneathiellales</taxon>
        <taxon>Sneathiellaceae</taxon>
        <taxon>Sneathiella</taxon>
    </lineage>
</organism>
<evidence type="ECO:0000313" key="3">
    <source>
        <dbReference type="Proteomes" id="UP001056291"/>
    </source>
</evidence>
<feature type="transmembrane region" description="Helical" evidence="1">
    <location>
        <begin position="69"/>
        <end position="96"/>
    </location>
</feature>
<feature type="transmembrane region" description="Helical" evidence="1">
    <location>
        <begin position="273"/>
        <end position="298"/>
    </location>
</feature>
<dbReference type="RefSeq" id="WP_251932785.1">
    <property type="nucleotide sequence ID" value="NZ_CP098747.1"/>
</dbReference>
<sequence>MVKELVVAISLGILSTLLLSISIMGNDGAANYGSAFQSLALWTLSLVPLFISGLGFGVMSAAVSVITGAIIASLVLSPVFGLTYAILCGAPVIVIVRQALLWRGTEEEKFWYPTEYLLIWWAGICVGLTIAAMAVVNMNDELRQGLVAGMDQMLVQLKELRGVSPTMTAEEFVALMPQFLGPMWGLFVLLSGSLAQGLLVRFDKNKRPTPKLTKMELPVWAALAFVAAVVLSLFLDGIWPILGAIVIALEIVFFLQGMAVIHVVSKRWNGRPILLGAIYMVLIIMLWPFLLVTVLGLMENWIGFRRRFAVTTHQEED</sequence>
<proteinExistence type="predicted"/>
<feature type="transmembrane region" description="Helical" evidence="1">
    <location>
        <begin position="183"/>
        <end position="203"/>
    </location>
</feature>
<gene>
    <name evidence="2" type="ORF">NBZ79_12490</name>
</gene>
<keyword evidence="1" id="KW-1133">Transmembrane helix</keyword>
<evidence type="ECO:0000256" key="1">
    <source>
        <dbReference type="SAM" id="Phobius"/>
    </source>
</evidence>
<feature type="transmembrane region" description="Helical" evidence="1">
    <location>
        <begin position="39"/>
        <end position="63"/>
    </location>
</feature>
<protein>
    <submittedName>
        <fullName evidence="2">YybS family protein</fullName>
    </submittedName>
</protein>
<feature type="transmembrane region" description="Helical" evidence="1">
    <location>
        <begin position="6"/>
        <end position="27"/>
    </location>
</feature>
<feature type="transmembrane region" description="Helical" evidence="1">
    <location>
        <begin position="215"/>
        <end position="235"/>
    </location>
</feature>
<feature type="transmembrane region" description="Helical" evidence="1">
    <location>
        <begin position="241"/>
        <end position="261"/>
    </location>
</feature>
<dbReference type="Proteomes" id="UP001056291">
    <property type="component" value="Chromosome"/>
</dbReference>
<keyword evidence="3" id="KW-1185">Reference proteome</keyword>